<evidence type="ECO:0000256" key="2">
    <source>
        <dbReference type="ARBA" id="ARBA00023136"/>
    </source>
</evidence>
<dbReference type="InterPro" id="IPR006665">
    <property type="entry name" value="OmpA-like"/>
</dbReference>
<feature type="signal peptide" evidence="6">
    <location>
        <begin position="1"/>
        <end position="18"/>
    </location>
</feature>
<evidence type="ECO:0000259" key="7">
    <source>
        <dbReference type="PROSITE" id="PS51123"/>
    </source>
</evidence>
<keyword evidence="5" id="KW-0812">Transmembrane</keyword>
<keyword evidence="3" id="KW-0998">Cell outer membrane</keyword>
<keyword evidence="6" id="KW-0732">Signal</keyword>
<dbReference type="InterPro" id="IPR050330">
    <property type="entry name" value="Bact_OuterMem_StrucFunc"/>
</dbReference>
<organism evidence="8 9">
    <name type="scientific">Pseudomonas lutea</name>
    <dbReference type="NCBI Taxonomy" id="243924"/>
    <lineage>
        <taxon>Bacteria</taxon>
        <taxon>Pseudomonadati</taxon>
        <taxon>Pseudomonadota</taxon>
        <taxon>Gammaproteobacteria</taxon>
        <taxon>Pseudomonadales</taxon>
        <taxon>Pseudomonadaceae</taxon>
        <taxon>Pseudomonas</taxon>
    </lineage>
</organism>
<comment type="subcellular location">
    <subcellularLocation>
        <location evidence="1">Cell outer membrane</location>
    </subcellularLocation>
</comment>
<evidence type="ECO:0000256" key="4">
    <source>
        <dbReference type="PROSITE-ProRule" id="PRU00473"/>
    </source>
</evidence>
<evidence type="ECO:0000256" key="6">
    <source>
        <dbReference type="SAM" id="SignalP"/>
    </source>
</evidence>
<dbReference type="EMBL" id="JRMB01000005">
    <property type="protein sequence ID" value="KGF62099.1"/>
    <property type="molecule type" value="Genomic_DNA"/>
</dbReference>
<dbReference type="AlphaFoldDB" id="A0A9X0JGX4"/>
<reference evidence="8 9" key="1">
    <citation type="submission" date="2014-09" db="EMBL/GenBank/DDBJ databases">
        <title>Genome sequence of Pseudomonas lutea strain DSM 17257T.</title>
        <authorList>
            <person name="Kwak Y."/>
            <person name="Shin J.-H."/>
        </authorList>
    </citation>
    <scope>NUCLEOTIDE SEQUENCE [LARGE SCALE GENOMIC DNA]</scope>
    <source>
        <strain evidence="8 9">DSM 17257</strain>
    </source>
</reference>
<proteinExistence type="predicted"/>
<dbReference type="PANTHER" id="PTHR30329:SF21">
    <property type="entry name" value="LIPOPROTEIN YIAD-RELATED"/>
    <property type="match status" value="1"/>
</dbReference>
<feature type="domain" description="OmpA-like" evidence="7">
    <location>
        <begin position="97"/>
        <end position="214"/>
    </location>
</feature>
<name>A0A9X0JGX4_9PSED</name>
<evidence type="ECO:0000313" key="8">
    <source>
        <dbReference type="EMBL" id="KGF62099.1"/>
    </source>
</evidence>
<accession>A0A9X0JGX4</accession>
<sequence>MKKLLATALIFSTLTGCAAIQNEDGSNKKTAVYGGTGALLGAAAGALLGGKNKGKGALIGAAVAGSAAAGYGYYVDKQEAELRDKMKGSGVQIERNGDELKLVMPGSITFATGKAEIQPSFYNTLNQLSSNFGQFPQSDLVITGNTDSVGSYEANKLLSSRRADSVAQYLQANGVSASRVRTVGAGSSLPIATNDTAEGRAQNRRVEIKLVPRPGAQSAQR</sequence>
<gene>
    <name evidence="8" type="ORF">LT42_25420</name>
</gene>
<dbReference type="Pfam" id="PF00691">
    <property type="entry name" value="OmpA"/>
    <property type="match status" value="1"/>
</dbReference>
<dbReference type="Pfam" id="PF13488">
    <property type="entry name" value="Gly-zipper_Omp"/>
    <property type="match status" value="1"/>
</dbReference>
<dbReference type="InterPro" id="IPR006664">
    <property type="entry name" value="OMP_bac"/>
</dbReference>
<dbReference type="InterPro" id="IPR036737">
    <property type="entry name" value="OmpA-like_sf"/>
</dbReference>
<dbReference type="OrthoDB" id="9782229at2"/>
<dbReference type="Proteomes" id="UP000029719">
    <property type="component" value="Unassembled WGS sequence"/>
</dbReference>
<comment type="caution">
    <text evidence="8">The sequence shown here is derived from an EMBL/GenBank/DDBJ whole genome shotgun (WGS) entry which is preliminary data.</text>
</comment>
<evidence type="ECO:0000256" key="1">
    <source>
        <dbReference type="ARBA" id="ARBA00004442"/>
    </source>
</evidence>
<dbReference type="PRINTS" id="PR01021">
    <property type="entry name" value="OMPADOMAIN"/>
</dbReference>
<evidence type="ECO:0000256" key="3">
    <source>
        <dbReference type="ARBA" id="ARBA00023237"/>
    </source>
</evidence>
<dbReference type="GO" id="GO:0009279">
    <property type="term" value="C:cell outer membrane"/>
    <property type="evidence" value="ECO:0007669"/>
    <property type="project" value="UniProtKB-SubCell"/>
</dbReference>
<dbReference type="PROSITE" id="PS51257">
    <property type="entry name" value="PROKAR_LIPOPROTEIN"/>
    <property type="match status" value="1"/>
</dbReference>
<protein>
    <recommendedName>
        <fullName evidence="7">OmpA-like domain-containing protein</fullName>
    </recommendedName>
</protein>
<evidence type="ECO:0000313" key="9">
    <source>
        <dbReference type="Proteomes" id="UP000029719"/>
    </source>
</evidence>
<dbReference type="InterPro" id="IPR039567">
    <property type="entry name" value="Gly-zipper"/>
</dbReference>
<dbReference type="PANTHER" id="PTHR30329">
    <property type="entry name" value="STATOR ELEMENT OF FLAGELLAR MOTOR COMPLEX"/>
    <property type="match status" value="1"/>
</dbReference>
<dbReference type="RefSeq" id="WP_037019405.1">
    <property type="nucleotide sequence ID" value="NZ_JRMB01000005.1"/>
</dbReference>
<dbReference type="SUPFAM" id="SSF103088">
    <property type="entry name" value="OmpA-like"/>
    <property type="match status" value="1"/>
</dbReference>
<feature type="transmembrane region" description="Helical" evidence="5">
    <location>
        <begin position="56"/>
        <end position="74"/>
    </location>
</feature>
<keyword evidence="2 4" id="KW-0472">Membrane</keyword>
<dbReference type="CDD" id="cd07185">
    <property type="entry name" value="OmpA_C-like"/>
    <property type="match status" value="1"/>
</dbReference>
<dbReference type="PROSITE" id="PS51123">
    <property type="entry name" value="OMPA_2"/>
    <property type="match status" value="1"/>
</dbReference>
<keyword evidence="5" id="KW-1133">Transmembrane helix</keyword>
<feature type="transmembrane region" description="Helical" evidence="5">
    <location>
        <begin position="30"/>
        <end position="49"/>
    </location>
</feature>
<dbReference type="Gene3D" id="3.30.1330.60">
    <property type="entry name" value="OmpA-like domain"/>
    <property type="match status" value="1"/>
</dbReference>
<feature type="chain" id="PRO_5040842302" description="OmpA-like domain-containing protein" evidence="6">
    <location>
        <begin position="19"/>
        <end position="221"/>
    </location>
</feature>
<evidence type="ECO:0000256" key="5">
    <source>
        <dbReference type="SAM" id="Phobius"/>
    </source>
</evidence>